<evidence type="ECO:0000313" key="1">
    <source>
        <dbReference type="EMBL" id="ATQ68329.1"/>
    </source>
</evidence>
<evidence type="ECO:0000313" key="2">
    <source>
        <dbReference type="Proteomes" id="UP000230709"/>
    </source>
</evidence>
<dbReference type="KEGG" id="mtw:CQW49_10895"/>
<name>A0A2D2D0C2_METT3</name>
<organism evidence="1 2">
    <name type="scientific">Methylosinus trichosporium (strain ATCC 35070 / NCIMB 11131 / UNIQEM 75 / OB3b)</name>
    <dbReference type="NCBI Taxonomy" id="595536"/>
    <lineage>
        <taxon>Bacteria</taxon>
        <taxon>Pseudomonadati</taxon>
        <taxon>Pseudomonadota</taxon>
        <taxon>Alphaproteobacteria</taxon>
        <taxon>Hyphomicrobiales</taxon>
        <taxon>Methylocystaceae</taxon>
        <taxon>Methylosinus</taxon>
    </lineage>
</organism>
<proteinExistence type="predicted"/>
<sequence>MSDAYILELGVEPVGLVTREDDGYRFYAAKRSFRALEGRVFDSAENARDAAVDLFGEDAPASALTSLAVAAHM</sequence>
<dbReference type="EMBL" id="CP023737">
    <property type="protein sequence ID" value="ATQ68329.1"/>
    <property type="molecule type" value="Genomic_DNA"/>
</dbReference>
<reference evidence="2" key="1">
    <citation type="submission" date="2017-10" db="EMBL/GenBank/DDBJ databases">
        <title>Completed PacBio SMRT sequence of Methylosinus trichosporium OB3b reveals presence of a third large plasmid.</title>
        <authorList>
            <person name="Charles T.C."/>
            <person name="Lynch M.D.J."/>
            <person name="Heil J.R."/>
            <person name="Cheng J."/>
        </authorList>
    </citation>
    <scope>NUCLEOTIDE SEQUENCE [LARGE SCALE GENOMIC DNA]</scope>
    <source>
        <strain evidence="2">OB3b</strain>
    </source>
</reference>
<accession>A0A2D2D0C2</accession>
<dbReference type="AlphaFoldDB" id="A0A2D2D0C2"/>
<dbReference type="RefSeq" id="WP_003609884.1">
    <property type="nucleotide sequence ID" value="NZ_ADVE02000001.1"/>
</dbReference>
<protein>
    <submittedName>
        <fullName evidence="1">Uncharacterized protein</fullName>
    </submittedName>
</protein>
<keyword evidence="2" id="KW-1185">Reference proteome</keyword>
<dbReference type="Proteomes" id="UP000230709">
    <property type="component" value="Chromosome"/>
</dbReference>
<gene>
    <name evidence="1" type="ORF">CQW49_10895</name>
</gene>